<evidence type="ECO:0000313" key="2">
    <source>
        <dbReference type="EMBL" id="KAB1255539.1"/>
    </source>
</evidence>
<feature type="region of interest" description="Disordered" evidence="1">
    <location>
        <begin position="212"/>
        <end position="243"/>
    </location>
</feature>
<sequence length="517" mass="56372">MSRIGKSTETESRSVLAGEWGKCGGKLGTVRRVLGLLSCHRRGAGVGVDRQVFVISVLQGQNSHLWVCVQKRMADSGAKVQIFSKGRGLTFIAGPAPGCDSASMPLTCTEHISQAFQVERHAPAAPAHMHDPPSSPNPWMPPCFHSGLGAAAQARRNVRLGGDAPCSAAAPAPRPRQRLRRRQADRQAGVTLGSDRGSHSLVGFLLELPEGREKGSEKGHLGRNVPTPETLRPRPPASQSCCQGDSEQDISLLLALLTHQRTIKRACFWATKALSDCQTLLSPVPMQVPLRKVKPPCGLAPRVGQNQSQQLLDVPIFRMSPLRGWAHTVWPPGPYPRARQVDTHVSRFPGADNERSSRRLPSNGFPKERFRIMGRVQATPSPPPRHKPSSFLAPPPAGSQGLWLAAGLRETPGSIPPTRDTEAQAITKSDWPAPKIFHSSLAASKIRPKLLPGDPVLEESWPALCPQDRWYHLSHLSHRWMCLPGPSTRCIFKARPLFSVKAIYNCPIKKPTTASQV</sequence>
<comment type="caution">
    <text evidence="2">The sequence shown here is derived from an EMBL/GenBank/DDBJ whole genome shotgun (WGS) entry which is preliminary data.</text>
</comment>
<dbReference type="AlphaFoldDB" id="A0A5N4C9D6"/>
<proteinExistence type="predicted"/>
<reference evidence="2 3" key="1">
    <citation type="journal article" date="2019" name="Mol. Ecol. Resour.">
        <title>Improving Illumina assemblies with Hi-C and long reads: an example with the North African dromedary.</title>
        <authorList>
            <person name="Elbers J.P."/>
            <person name="Rogers M.F."/>
            <person name="Perelman P.L."/>
            <person name="Proskuryakova A.A."/>
            <person name="Serdyukova N.A."/>
            <person name="Johnson W.E."/>
            <person name="Horin P."/>
            <person name="Corander J."/>
            <person name="Murphy D."/>
            <person name="Burger P.A."/>
        </authorList>
    </citation>
    <scope>NUCLEOTIDE SEQUENCE [LARGE SCALE GENOMIC DNA]</scope>
    <source>
        <strain evidence="2">Drom800</strain>
        <tissue evidence="2">Blood</tissue>
    </source>
</reference>
<protein>
    <submittedName>
        <fullName evidence="2">Uncharacterized protein</fullName>
    </submittedName>
</protein>
<name>A0A5N4C9D6_CAMDR</name>
<feature type="region of interest" description="Disordered" evidence="1">
    <location>
        <begin position="162"/>
        <end position="194"/>
    </location>
</feature>
<evidence type="ECO:0000313" key="3">
    <source>
        <dbReference type="Proteomes" id="UP000299084"/>
    </source>
</evidence>
<gene>
    <name evidence="2" type="ORF">Cadr_000027975</name>
</gene>
<dbReference type="EMBL" id="JWIN03000032">
    <property type="protein sequence ID" value="KAB1255539.1"/>
    <property type="molecule type" value="Genomic_DNA"/>
</dbReference>
<organism evidence="2 3">
    <name type="scientific">Camelus dromedarius</name>
    <name type="common">Dromedary</name>
    <name type="synonym">Arabian camel</name>
    <dbReference type="NCBI Taxonomy" id="9838"/>
    <lineage>
        <taxon>Eukaryota</taxon>
        <taxon>Metazoa</taxon>
        <taxon>Chordata</taxon>
        <taxon>Craniata</taxon>
        <taxon>Vertebrata</taxon>
        <taxon>Euteleostomi</taxon>
        <taxon>Mammalia</taxon>
        <taxon>Eutheria</taxon>
        <taxon>Laurasiatheria</taxon>
        <taxon>Artiodactyla</taxon>
        <taxon>Tylopoda</taxon>
        <taxon>Camelidae</taxon>
        <taxon>Camelus</taxon>
    </lineage>
</organism>
<keyword evidence="3" id="KW-1185">Reference proteome</keyword>
<dbReference type="Proteomes" id="UP000299084">
    <property type="component" value="Unassembled WGS sequence"/>
</dbReference>
<accession>A0A5N4C9D6</accession>
<evidence type="ECO:0000256" key="1">
    <source>
        <dbReference type="SAM" id="MobiDB-lite"/>
    </source>
</evidence>